<accession>S8BVL1</accession>
<evidence type="ECO:0000313" key="5">
    <source>
        <dbReference type="EMBL" id="EPS43513.1"/>
    </source>
</evidence>
<protein>
    <recommendedName>
        <fullName evidence="4">Exportin-1/Importin-beta-like domain-containing protein</fullName>
    </recommendedName>
</protein>
<dbReference type="GO" id="GO:0006611">
    <property type="term" value="P:protein export from nucleus"/>
    <property type="evidence" value="ECO:0007669"/>
    <property type="project" value="InterPro"/>
</dbReference>
<dbReference type="Proteomes" id="UP000015100">
    <property type="component" value="Unassembled WGS sequence"/>
</dbReference>
<dbReference type="OMA" id="CANTLHP"/>
<feature type="compositionally biased region" description="Polar residues" evidence="3">
    <location>
        <begin position="1"/>
        <end position="22"/>
    </location>
</feature>
<dbReference type="HOGENOM" id="CLU_992273_0_0_1"/>
<dbReference type="EMBL" id="AQGS01000074">
    <property type="protein sequence ID" value="EPS43513.1"/>
    <property type="molecule type" value="Genomic_DNA"/>
</dbReference>
<dbReference type="SUPFAM" id="SSF48371">
    <property type="entry name" value="ARM repeat"/>
    <property type="match status" value="1"/>
</dbReference>
<feature type="non-terminal residue" evidence="5">
    <location>
        <position position="281"/>
    </location>
</feature>
<dbReference type="GO" id="GO:0005737">
    <property type="term" value="C:cytoplasm"/>
    <property type="evidence" value="ECO:0007669"/>
    <property type="project" value="TreeGrafter"/>
</dbReference>
<evidence type="ECO:0000259" key="4">
    <source>
        <dbReference type="Pfam" id="PF08389"/>
    </source>
</evidence>
<reference evidence="6" key="2">
    <citation type="submission" date="2013-04" db="EMBL/GenBank/DDBJ databases">
        <title>Genomic mechanisms accounting for the adaptation to parasitism in nematode-trapping fungi.</title>
        <authorList>
            <person name="Ahren D.G."/>
        </authorList>
    </citation>
    <scope>NUCLEOTIDE SEQUENCE [LARGE SCALE GENOMIC DNA]</scope>
    <source>
        <strain evidence="6">CBS 200.50</strain>
    </source>
</reference>
<dbReference type="OrthoDB" id="2215036at2759"/>
<dbReference type="GO" id="GO:0005634">
    <property type="term" value="C:nucleus"/>
    <property type="evidence" value="ECO:0007669"/>
    <property type="project" value="TreeGrafter"/>
</dbReference>
<evidence type="ECO:0000313" key="6">
    <source>
        <dbReference type="Proteomes" id="UP000015100"/>
    </source>
</evidence>
<dbReference type="GO" id="GO:0005049">
    <property type="term" value="F:nuclear export signal receptor activity"/>
    <property type="evidence" value="ECO:0007669"/>
    <property type="project" value="InterPro"/>
</dbReference>
<name>S8BVL1_DACHA</name>
<evidence type="ECO:0000256" key="3">
    <source>
        <dbReference type="SAM" id="MobiDB-lite"/>
    </source>
</evidence>
<dbReference type="GO" id="GO:0042565">
    <property type="term" value="C:RNA nuclear export complex"/>
    <property type="evidence" value="ECO:0007669"/>
    <property type="project" value="TreeGrafter"/>
</dbReference>
<feature type="domain" description="Exportin-1/Importin-beta-like" evidence="4">
    <location>
        <begin position="136"/>
        <end position="278"/>
    </location>
</feature>
<dbReference type="GO" id="GO:0003723">
    <property type="term" value="F:RNA binding"/>
    <property type="evidence" value="ECO:0007669"/>
    <property type="project" value="TreeGrafter"/>
</dbReference>
<reference evidence="5 6" key="1">
    <citation type="journal article" date="2013" name="PLoS Genet.">
        <title>Genomic mechanisms accounting for the adaptation to parasitism in nematode-trapping fungi.</title>
        <authorList>
            <person name="Meerupati T."/>
            <person name="Andersson K.M."/>
            <person name="Friman E."/>
            <person name="Kumar D."/>
            <person name="Tunlid A."/>
            <person name="Ahren D."/>
        </authorList>
    </citation>
    <scope>NUCLEOTIDE SEQUENCE [LARGE SCALE GENOMIC DNA]</scope>
    <source>
        <strain evidence="5 6">CBS 200.50</strain>
    </source>
</reference>
<keyword evidence="6" id="KW-1185">Reference proteome</keyword>
<dbReference type="InterPro" id="IPR011989">
    <property type="entry name" value="ARM-like"/>
</dbReference>
<evidence type="ECO:0000256" key="2">
    <source>
        <dbReference type="ARBA" id="ARBA00025147"/>
    </source>
</evidence>
<dbReference type="PANTHER" id="PTHR11223">
    <property type="entry name" value="EXPORTIN 1/5"/>
    <property type="match status" value="1"/>
</dbReference>
<sequence>MNPSGETAHQLQNGTNGSTPHDNPTGPPTDASAAAAAPSVQQIIAALEVIHSPQSSNMHRKSAGEFLESAKADSKAPLHGFTLASDGSQIPAVRHFGLGLLAHAVRYNWQDYGTDESSAIREWVVSLAKNVAASDPSYLRNKVAQLWVDVAKKSWPAEWNGMDFNMVELWETDLLRRELCMYILESLVDEVFNREDSASEPRTTTLHKACVDVVTPFQVLAESYPQRENKVEIRCGNEGWLGRLVMQLGECLNSGVTDSKTEAFAVQVLSTLRSCMSWSIP</sequence>
<dbReference type="PANTHER" id="PTHR11223:SF3">
    <property type="entry name" value="EXPORTIN-5"/>
    <property type="match status" value="1"/>
</dbReference>
<dbReference type="InterPro" id="IPR016024">
    <property type="entry name" value="ARM-type_fold"/>
</dbReference>
<dbReference type="InterPro" id="IPR045065">
    <property type="entry name" value="XPO1/5"/>
</dbReference>
<proteinExistence type="predicted"/>
<keyword evidence="1" id="KW-0819">tRNA processing</keyword>
<feature type="region of interest" description="Disordered" evidence="3">
    <location>
        <begin position="1"/>
        <end position="37"/>
    </location>
</feature>
<comment type="function">
    <text evidence="2">tRNA nucleus export receptor which facilitates tRNA translocation across the nuclear pore complex. Involved in pre-tRNA splicing, probably by affecting the interaction of pre-tRNA with splicing endonuclease.</text>
</comment>
<dbReference type="eggNOG" id="KOG2020">
    <property type="taxonomic scope" value="Eukaryota"/>
</dbReference>
<dbReference type="GO" id="GO:0008033">
    <property type="term" value="P:tRNA processing"/>
    <property type="evidence" value="ECO:0007669"/>
    <property type="project" value="UniProtKB-KW"/>
</dbReference>
<organism evidence="5 6">
    <name type="scientific">Dactylellina haptotyla (strain CBS 200.50)</name>
    <name type="common">Nematode-trapping fungus</name>
    <name type="synonym">Monacrosporium haptotylum</name>
    <dbReference type="NCBI Taxonomy" id="1284197"/>
    <lineage>
        <taxon>Eukaryota</taxon>
        <taxon>Fungi</taxon>
        <taxon>Dikarya</taxon>
        <taxon>Ascomycota</taxon>
        <taxon>Pezizomycotina</taxon>
        <taxon>Orbiliomycetes</taxon>
        <taxon>Orbiliales</taxon>
        <taxon>Orbiliaceae</taxon>
        <taxon>Dactylellina</taxon>
    </lineage>
</organism>
<dbReference type="Pfam" id="PF08389">
    <property type="entry name" value="Xpo1"/>
    <property type="match status" value="1"/>
</dbReference>
<dbReference type="Gene3D" id="1.25.10.10">
    <property type="entry name" value="Leucine-rich Repeat Variant"/>
    <property type="match status" value="1"/>
</dbReference>
<evidence type="ECO:0000256" key="1">
    <source>
        <dbReference type="ARBA" id="ARBA00022694"/>
    </source>
</evidence>
<dbReference type="GO" id="GO:0006405">
    <property type="term" value="P:RNA export from nucleus"/>
    <property type="evidence" value="ECO:0007669"/>
    <property type="project" value="TreeGrafter"/>
</dbReference>
<dbReference type="InterPro" id="IPR013598">
    <property type="entry name" value="Exportin-1/Importin-b-like"/>
</dbReference>
<dbReference type="AlphaFoldDB" id="S8BVL1"/>
<comment type="caution">
    <text evidence="5">The sequence shown here is derived from an EMBL/GenBank/DDBJ whole genome shotgun (WGS) entry which is preliminary data.</text>
</comment>
<gene>
    <name evidence="5" type="ORF">H072_2505</name>
</gene>
<dbReference type="STRING" id="1284197.S8BVL1"/>